<dbReference type="Proteomes" id="UP000058925">
    <property type="component" value="Chromosome"/>
</dbReference>
<comment type="similarity">
    <text evidence="2">Belongs to the NAPRTase family.</text>
</comment>
<keyword evidence="5 11" id="KW-0436">Ligase</keyword>
<dbReference type="KEGG" id="taa:NMY3_03160"/>
<dbReference type="PIRSF" id="PIRSF000484">
    <property type="entry name" value="NAPRT"/>
    <property type="match status" value="1"/>
</dbReference>
<evidence type="ECO:0000256" key="7">
    <source>
        <dbReference type="ARBA" id="ARBA00022679"/>
    </source>
</evidence>
<sequence>MGLLSTLLKYTKLKYTSGSNFEGNTALLTDFYEITMAAGYYFSQYHKDWETKGIFELFVRRLPKNRSYLVTAGLQQSVEYILNFKFNKHEIDYLRSLDAFRGIKQDFYDYLLKMRFTGDLWAVPEGTVLFPTEPILRIEAPIIEAQLLETYLLSIINFQTLIATKASRICNIANNKPIIEFGSRRAHGPEAALLAARASYVGGCAGTSNTLAGMQFGIPVYGTMAHSFIMSFESEIIAFKEFQKLFPDGYLLVDTYDTLNAIKMIIQEGILPKGVRLDSGDLLYLSKKIREMFDEAGDRDRDYYSTKIMVSGDLDENIIKELLKNKAPIDSFAVGTELSTSRDDPVLNGVYKMVATIVQRQDKLNQSNKETKLSNDSEKTVGKASTQKSIIYKVKTSPGKHTYPGPKQIHRILDDKRILIQDIISLADELIEGSLPLLEKIIENGSIVKSLPSLDATQLYHIQQVQMIPFLTNLDQVQSFPVSYSKKLLKLTDELGV</sequence>
<keyword evidence="11" id="KW-0328">Glycosyltransferase</keyword>
<dbReference type="EMBL" id="CP012850">
    <property type="protein sequence ID" value="ALI37345.1"/>
    <property type="molecule type" value="Genomic_DNA"/>
</dbReference>
<evidence type="ECO:0000256" key="5">
    <source>
        <dbReference type="ARBA" id="ARBA00022598"/>
    </source>
</evidence>
<organism evidence="11 12">
    <name type="scientific">Candidatus Nitrosocosmicus oleophilus</name>
    <dbReference type="NCBI Taxonomy" id="1353260"/>
    <lineage>
        <taxon>Archaea</taxon>
        <taxon>Nitrososphaerota</taxon>
        <taxon>Nitrososphaeria</taxon>
        <taxon>Nitrososphaerales</taxon>
        <taxon>Nitrososphaeraceae</taxon>
        <taxon>Candidatus Nitrosocosmicus</taxon>
    </lineage>
</organism>
<dbReference type="NCBIfam" id="TIGR01513">
    <property type="entry name" value="NAPRTase_put"/>
    <property type="match status" value="1"/>
</dbReference>
<dbReference type="Gene3D" id="3.20.140.10">
    <property type="entry name" value="nicotinate phosphoribosyltransferase"/>
    <property type="match status" value="1"/>
</dbReference>
<evidence type="ECO:0000256" key="6">
    <source>
        <dbReference type="ARBA" id="ARBA00022642"/>
    </source>
</evidence>
<dbReference type="UniPathway" id="UPA00253">
    <property type="reaction ID" value="UER00457"/>
</dbReference>
<evidence type="ECO:0000256" key="2">
    <source>
        <dbReference type="ARBA" id="ARBA00010897"/>
    </source>
</evidence>
<comment type="catalytic activity">
    <reaction evidence="8">
        <text>5-phospho-alpha-D-ribose 1-diphosphate + nicotinate + ATP + H2O = nicotinate beta-D-ribonucleotide + ADP + phosphate + diphosphate</text>
        <dbReference type="Rhea" id="RHEA:36163"/>
        <dbReference type="ChEBI" id="CHEBI:15377"/>
        <dbReference type="ChEBI" id="CHEBI:30616"/>
        <dbReference type="ChEBI" id="CHEBI:32544"/>
        <dbReference type="ChEBI" id="CHEBI:33019"/>
        <dbReference type="ChEBI" id="CHEBI:43474"/>
        <dbReference type="ChEBI" id="CHEBI:57502"/>
        <dbReference type="ChEBI" id="CHEBI:58017"/>
        <dbReference type="ChEBI" id="CHEBI:456216"/>
        <dbReference type="EC" id="6.3.4.21"/>
    </reaction>
</comment>
<evidence type="ECO:0000256" key="3">
    <source>
        <dbReference type="ARBA" id="ARBA00013236"/>
    </source>
</evidence>
<accession>A0A654M1K6</accession>
<evidence type="ECO:0000256" key="1">
    <source>
        <dbReference type="ARBA" id="ARBA00004952"/>
    </source>
</evidence>
<evidence type="ECO:0000259" key="9">
    <source>
        <dbReference type="Pfam" id="PF04095"/>
    </source>
</evidence>
<feature type="domain" description="Nicotinate/nicotinamide phosphoribosyltransferase" evidence="9">
    <location>
        <begin position="179"/>
        <end position="387"/>
    </location>
</feature>
<evidence type="ECO:0000259" key="10">
    <source>
        <dbReference type="Pfam" id="PF17767"/>
    </source>
</evidence>
<dbReference type="InterPro" id="IPR013785">
    <property type="entry name" value="Aldolase_TIM"/>
</dbReference>
<dbReference type="InterPro" id="IPR007229">
    <property type="entry name" value="Nic_PRibTrfase-Fam"/>
</dbReference>
<dbReference type="Pfam" id="PF17767">
    <property type="entry name" value="NAPRTase_N"/>
    <property type="match status" value="1"/>
</dbReference>
<dbReference type="AlphaFoldDB" id="A0A654M1K6"/>
<proteinExistence type="inferred from homology"/>
<evidence type="ECO:0000313" key="11">
    <source>
        <dbReference type="EMBL" id="ALI37345.1"/>
    </source>
</evidence>
<name>A0A654M1K6_9ARCH</name>
<dbReference type="PANTHER" id="PTHR11098:SF1">
    <property type="entry name" value="NICOTINATE PHOSPHORIBOSYLTRANSFERASE"/>
    <property type="match status" value="1"/>
</dbReference>
<keyword evidence="7 11" id="KW-0808">Transferase</keyword>
<reference evidence="12" key="1">
    <citation type="submission" date="2015-10" db="EMBL/GenBank/DDBJ databases">
        <title>Niche specialization of a soil ammonia-oxidizing archaeon, Candidatus Nitrosocosmicus oleophilus.</title>
        <authorList>
            <person name="Jung M.-Y."/>
            <person name="Rhee S.-K."/>
        </authorList>
    </citation>
    <scope>NUCLEOTIDE SEQUENCE [LARGE SCALE GENOMIC DNA]</scope>
    <source>
        <strain evidence="12">MY3</strain>
    </source>
</reference>
<dbReference type="PANTHER" id="PTHR11098">
    <property type="entry name" value="NICOTINATE PHOSPHORIBOSYLTRANSFERASE"/>
    <property type="match status" value="1"/>
</dbReference>
<dbReference type="GO" id="GO:0005829">
    <property type="term" value="C:cytosol"/>
    <property type="evidence" value="ECO:0007669"/>
    <property type="project" value="TreeGrafter"/>
</dbReference>
<gene>
    <name evidence="11" type="primary">pncB2</name>
    <name evidence="11" type="ORF">NMY3_03160</name>
</gene>
<evidence type="ECO:0000313" key="12">
    <source>
        <dbReference type="Proteomes" id="UP000058925"/>
    </source>
</evidence>
<dbReference type="CDD" id="cd01570">
    <property type="entry name" value="NAPRTase_A"/>
    <property type="match status" value="1"/>
</dbReference>
<keyword evidence="4" id="KW-0597">Phosphoprotein</keyword>
<dbReference type="SUPFAM" id="SSF51690">
    <property type="entry name" value="Nicotinate/Quinolinate PRTase C-terminal domain-like"/>
    <property type="match status" value="2"/>
</dbReference>
<dbReference type="GO" id="GO:0016757">
    <property type="term" value="F:glycosyltransferase activity"/>
    <property type="evidence" value="ECO:0007669"/>
    <property type="project" value="UniProtKB-KW"/>
</dbReference>
<dbReference type="EC" id="6.3.4.21" evidence="3"/>
<keyword evidence="6" id="KW-0662">Pyridine nucleotide biosynthesis</keyword>
<dbReference type="OrthoDB" id="371831at2157"/>
<dbReference type="Gene3D" id="3.20.20.70">
    <property type="entry name" value="Aldolase class I"/>
    <property type="match status" value="1"/>
</dbReference>
<comment type="pathway">
    <text evidence="1">Cofactor biosynthesis; NAD(+) biosynthesis; nicotinate D-ribonucleotide from nicotinate: step 1/1.</text>
</comment>
<evidence type="ECO:0000256" key="4">
    <source>
        <dbReference type="ARBA" id="ARBA00022553"/>
    </source>
</evidence>
<evidence type="ECO:0000256" key="8">
    <source>
        <dbReference type="ARBA" id="ARBA00048668"/>
    </source>
</evidence>
<dbReference type="InterPro" id="IPR006405">
    <property type="entry name" value="Nic_PRibTrfase_pncB"/>
</dbReference>
<dbReference type="NCBIfam" id="NF009131">
    <property type="entry name" value="PRK12484.1"/>
    <property type="match status" value="1"/>
</dbReference>
<keyword evidence="12" id="KW-1185">Reference proteome</keyword>
<dbReference type="GO" id="GO:0034355">
    <property type="term" value="P:NAD+ biosynthetic process via the salvage pathway"/>
    <property type="evidence" value="ECO:0007669"/>
    <property type="project" value="TreeGrafter"/>
</dbReference>
<dbReference type="GeneID" id="60423024"/>
<feature type="domain" description="Nicotinate phosphoribosyltransferase N-terminal" evidence="10">
    <location>
        <begin position="27"/>
        <end position="157"/>
    </location>
</feature>
<dbReference type="RefSeq" id="WP_196816431.1">
    <property type="nucleotide sequence ID" value="NZ_CP012850.1"/>
</dbReference>
<protein>
    <recommendedName>
        <fullName evidence="3">nicotinate phosphoribosyltransferase</fullName>
        <ecNumber evidence="3">6.3.4.21</ecNumber>
    </recommendedName>
</protein>
<dbReference type="InterPro" id="IPR036068">
    <property type="entry name" value="Nicotinate_pribotase-like_C"/>
</dbReference>
<dbReference type="Pfam" id="PF04095">
    <property type="entry name" value="NAPRTase"/>
    <property type="match status" value="1"/>
</dbReference>
<dbReference type="InterPro" id="IPR041525">
    <property type="entry name" value="N/Namide_PRibTrfase"/>
</dbReference>
<dbReference type="InterPro" id="IPR040727">
    <property type="entry name" value="NAPRTase_N"/>
</dbReference>
<dbReference type="GO" id="GO:0004516">
    <property type="term" value="F:nicotinate phosphoribosyltransferase activity"/>
    <property type="evidence" value="ECO:0007669"/>
    <property type="project" value="UniProtKB-EC"/>
</dbReference>
<dbReference type="SUPFAM" id="SSF54675">
    <property type="entry name" value="Nicotinate/Quinolinate PRTase N-terminal domain-like"/>
    <property type="match status" value="1"/>
</dbReference>